<dbReference type="InterPro" id="IPR046348">
    <property type="entry name" value="SIS_dom_sf"/>
</dbReference>
<dbReference type="InterPro" id="IPR000232">
    <property type="entry name" value="HSF_DNA-bd"/>
</dbReference>
<evidence type="ECO:0000256" key="6">
    <source>
        <dbReference type="ARBA" id="ARBA00023016"/>
    </source>
</evidence>
<evidence type="ECO:0000256" key="9">
    <source>
        <dbReference type="ARBA" id="ARBA00023242"/>
    </source>
</evidence>
<dbReference type="GO" id="GO:0097367">
    <property type="term" value="F:carbohydrate derivative binding"/>
    <property type="evidence" value="ECO:0007669"/>
    <property type="project" value="InterPro"/>
</dbReference>
<dbReference type="GO" id="GO:0005634">
    <property type="term" value="C:nucleus"/>
    <property type="evidence" value="ECO:0007669"/>
    <property type="project" value="UniProtKB-SubCell"/>
</dbReference>
<evidence type="ECO:0000256" key="7">
    <source>
        <dbReference type="ARBA" id="ARBA00023125"/>
    </source>
</evidence>
<evidence type="ECO:0000313" key="13">
    <source>
        <dbReference type="EMBL" id="KAF8702500.1"/>
    </source>
</evidence>
<sequence>METPTSGSAAAASAQADAAAICAQITAVFSAPTTSHPPARSVLVTELAAAAARGGRVFVHGVGREGLMMRALCMRLAHLGLPAHCVGDVTAPPAGGGDLLVASAGPGAFSTVDAICGVARGAGARVLLLTARPDGEFPQRQADVVAHLPAQTMADNDEGVEATEMETESSSPRAKLPMGSLYEGAMFVLFEMVVLELARVLGQSPAQMRARHTNLDIVSYFYVLCTPIKLPHPPNPNRRFLEGAPRAASDRKGREASRIRWMLLSAIRVVLIPVETIALFTHPLLSSARGTPRSRPHLACPMASPAAGTPPFLTKTYAMVEDPSTDDTISWNDAGTAFVVWRPAEFARDLLPKHFKHSNFSSFVRQLNTYVRTQPPPPLRVSSPIPMVDMGFKKVVADRWEFANDGFRRGEKHLLGGIQRRKGTCAAGPGSVLPTGIPIISSPPTSSGGEPAVSSSPPRGAAAAGVSGAVAELEEENARLRRENARLARELARARRLCDGVRQLVARYDHGGGSGEEDPGDDGHGGDGGGPSGHRAKPMLFGVAIGAKRPRGAENGGEEDDGEDGGAEEDGEEDEEQDDDERHAARGRGSKAARRNEMSDLDVLALSVRAAAAARPGGGSARDRKSSVSQWVCHYLYPAGTTLPT</sequence>
<evidence type="ECO:0000256" key="2">
    <source>
        <dbReference type="ARBA" id="ARBA00009235"/>
    </source>
</evidence>
<dbReference type="EMBL" id="JACEFO010001785">
    <property type="protein sequence ID" value="KAF8702500.1"/>
    <property type="molecule type" value="Genomic_DNA"/>
</dbReference>
<protein>
    <recommendedName>
        <fullName evidence="12">SIS domain-containing protein</fullName>
    </recommendedName>
</protein>
<evidence type="ECO:0000313" key="14">
    <source>
        <dbReference type="Proteomes" id="UP000636709"/>
    </source>
</evidence>
<reference evidence="13" key="1">
    <citation type="submission" date="2020-07" db="EMBL/GenBank/DDBJ databases">
        <title>Genome sequence and genetic diversity analysis of an under-domesticated orphan crop, white fonio (Digitaria exilis).</title>
        <authorList>
            <person name="Bennetzen J.L."/>
            <person name="Chen S."/>
            <person name="Ma X."/>
            <person name="Wang X."/>
            <person name="Yssel A.E.J."/>
            <person name="Chaluvadi S.R."/>
            <person name="Johnson M."/>
            <person name="Gangashetty P."/>
            <person name="Hamidou F."/>
            <person name="Sanogo M.D."/>
            <person name="Zwaenepoel A."/>
            <person name="Wallace J."/>
            <person name="Van De Peer Y."/>
            <person name="Van Deynze A."/>
        </authorList>
    </citation>
    <scope>NUCLEOTIDE SEQUENCE</scope>
    <source>
        <tissue evidence="13">Leaves</tissue>
    </source>
</reference>
<dbReference type="GO" id="GO:0043565">
    <property type="term" value="F:sequence-specific DNA binding"/>
    <property type="evidence" value="ECO:0007669"/>
    <property type="project" value="InterPro"/>
</dbReference>
<dbReference type="SUPFAM" id="SSF53697">
    <property type="entry name" value="SIS domain"/>
    <property type="match status" value="1"/>
</dbReference>
<dbReference type="Pfam" id="PF00447">
    <property type="entry name" value="HSF_DNA-bind"/>
    <property type="match status" value="1"/>
</dbReference>
<accession>A0A835BY81</accession>
<keyword evidence="9" id="KW-0539">Nucleus</keyword>
<keyword evidence="6" id="KW-0346">Stress response</keyword>
<comment type="subcellular location">
    <subcellularLocation>
        <location evidence="1">Nucleus</location>
    </subcellularLocation>
</comment>
<dbReference type="InterPro" id="IPR001347">
    <property type="entry name" value="SIS_dom"/>
</dbReference>
<evidence type="ECO:0000256" key="3">
    <source>
        <dbReference type="ARBA" id="ARBA00011233"/>
    </source>
</evidence>
<keyword evidence="7" id="KW-0238">DNA-binding</keyword>
<dbReference type="SUPFAM" id="SSF46785">
    <property type="entry name" value="Winged helix' DNA-binding domain"/>
    <property type="match status" value="1"/>
</dbReference>
<evidence type="ECO:0000256" key="5">
    <source>
        <dbReference type="ARBA" id="ARBA00023015"/>
    </source>
</evidence>
<evidence type="ECO:0000256" key="11">
    <source>
        <dbReference type="SAM" id="MobiDB-lite"/>
    </source>
</evidence>
<comment type="similarity">
    <text evidence="10">Belongs to the HSF family.</text>
</comment>
<dbReference type="AlphaFoldDB" id="A0A835BY81"/>
<dbReference type="GO" id="GO:1901135">
    <property type="term" value="P:carbohydrate derivative metabolic process"/>
    <property type="evidence" value="ECO:0007669"/>
    <property type="project" value="InterPro"/>
</dbReference>
<dbReference type="OrthoDB" id="60033at2759"/>
<name>A0A835BY81_9POAL</name>
<dbReference type="GO" id="GO:0016853">
    <property type="term" value="F:isomerase activity"/>
    <property type="evidence" value="ECO:0007669"/>
    <property type="project" value="InterPro"/>
</dbReference>
<dbReference type="PROSITE" id="PS51464">
    <property type="entry name" value="SIS"/>
    <property type="match status" value="1"/>
</dbReference>
<dbReference type="PANTHER" id="PTHR43443">
    <property type="entry name" value="3-HEXULOSE-6-PHOSPHATE ISOMERASE"/>
    <property type="match status" value="1"/>
</dbReference>
<dbReference type="InterPro" id="IPR036390">
    <property type="entry name" value="WH_DNA-bd_sf"/>
</dbReference>
<feature type="region of interest" description="Disordered" evidence="11">
    <location>
        <begin position="508"/>
        <end position="601"/>
    </location>
</feature>
<dbReference type="FunFam" id="1.10.10.10:FF:000037">
    <property type="entry name" value="Heat stress transcription factor B-4"/>
    <property type="match status" value="1"/>
</dbReference>
<dbReference type="GO" id="GO:0003700">
    <property type="term" value="F:DNA-binding transcription factor activity"/>
    <property type="evidence" value="ECO:0007669"/>
    <property type="project" value="InterPro"/>
</dbReference>
<comment type="subunit">
    <text evidence="3">Homotrimer.</text>
</comment>
<gene>
    <name evidence="13" type="ORF">HU200_032880</name>
</gene>
<dbReference type="CDD" id="cd05005">
    <property type="entry name" value="SIS_PHI"/>
    <property type="match status" value="1"/>
</dbReference>
<comment type="caution">
    <text evidence="13">The sequence shown here is derived from an EMBL/GenBank/DDBJ whole genome shotgun (WGS) entry which is preliminary data.</text>
</comment>
<keyword evidence="4" id="KW-0597">Phosphoprotein</keyword>
<organism evidence="13 14">
    <name type="scientific">Digitaria exilis</name>
    <dbReference type="NCBI Taxonomy" id="1010633"/>
    <lineage>
        <taxon>Eukaryota</taxon>
        <taxon>Viridiplantae</taxon>
        <taxon>Streptophyta</taxon>
        <taxon>Embryophyta</taxon>
        <taxon>Tracheophyta</taxon>
        <taxon>Spermatophyta</taxon>
        <taxon>Magnoliopsida</taxon>
        <taxon>Liliopsida</taxon>
        <taxon>Poales</taxon>
        <taxon>Poaceae</taxon>
        <taxon>PACMAD clade</taxon>
        <taxon>Panicoideae</taxon>
        <taxon>Panicodae</taxon>
        <taxon>Paniceae</taxon>
        <taxon>Anthephorinae</taxon>
        <taxon>Digitaria</taxon>
    </lineage>
</organism>
<dbReference type="CDD" id="cd14686">
    <property type="entry name" value="bZIP"/>
    <property type="match status" value="1"/>
</dbReference>
<dbReference type="InterPro" id="IPR017552">
    <property type="entry name" value="PHI/rmpB"/>
</dbReference>
<evidence type="ECO:0000256" key="1">
    <source>
        <dbReference type="ARBA" id="ARBA00004123"/>
    </source>
</evidence>
<keyword evidence="5" id="KW-0805">Transcription regulation</keyword>
<dbReference type="PRINTS" id="PR00056">
    <property type="entry name" value="HSFDOMAIN"/>
</dbReference>
<dbReference type="Gene3D" id="1.10.10.10">
    <property type="entry name" value="Winged helix-like DNA-binding domain superfamily/Winged helix DNA-binding domain"/>
    <property type="match status" value="1"/>
</dbReference>
<keyword evidence="14" id="KW-1185">Reference proteome</keyword>
<feature type="region of interest" description="Disordered" evidence="11">
    <location>
        <begin position="439"/>
        <end position="467"/>
    </location>
</feature>
<dbReference type="PANTHER" id="PTHR43443:SF1">
    <property type="entry name" value="3-HEXULOSE-6-PHOSPHATE ISOMERASE"/>
    <property type="match status" value="1"/>
</dbReference>
<dbReference type="InterPro" id="IPR036388">
    <property type="entry name" value="WH-like_DNA-bd_sf"/>
</dbReference>
<evidence type="ECO:0000259" key="12">
    <source>
        <dbReference type="PROSITE" id="PS51464"/>
    </source>
</evidence>
<dbReference type="Proteomes" id="UP000636709">
    <property type="component" value="Unassembled WGS sequence"/>
</dbReference>
<feature type="compositionally biased region" description="Acidic residues" evidence="11">
    <location>
        <begin position="556"/>
        <end position="579"/>
    </location>
</feature>
<dbReference type="Gene3D" id="3.40.50.10490">
    <property type="entry name" value="Glucose-6-phosphate isomerase like protein, domain 1"/>
    <property type="match status" value="1"/>
</dbReference>
<evidence type="ECO:0000256" key="8">
    <source>
        <dbReference type="ARBA" id="ARBA00023163"/>
    </source>
</evidence>
<comment type="similarity">
    <text evidence="2">Belongs to the SIS family. PHI subfamily.</text>
</comment>
<keyword evidence="8" id="KW-0804">Transcription</keyword>
<dbReference type="SMART" id="SM00415">
    <property type="entry name" value="HSF"/>
    <property type="match status" value="1"/>
</dbReference>
<evidence type="ECO:0000256" key="4">
    <source>
        <dbReference type="ARBA" id="ARBA00022553"/>
    </source>
</evidence>
<evidence type="ECO:0000256" key="10">
    <source>
        <dbReference type="RuleBase" id="RU004020"/>
    </source>
</evidence>
<feature type="domain" description="SIS" evidence="12">
    <location>
        <begin position="47"/>
        <end position="203"/>
    </location>
</feature>
<proteinExistence type="inferred from homology"/>